<feature type="domain" description="DUF547" evidence="1">
    <location>
        <begin position="65"/>
        <end position="180"/>
    </location>
</feature>
<evidence type="ECO:0000259" key="1">
    <source>
        <dbReference type="Pfam" id="PF04784"/>
    </source>
</evidence>
<evidence type="ECO:0000313" key="2">
    <source>
        <dbReference type="EMBL" id="GCC50185.1"/>
    </source>
</evidence>
<dbReference type="InterPro" id="IPR051548">
    <property type="entry name" value="Grx-like_ET"/>
</dbReference>
<dbReference type="Proteomes" id="UP000288227">
    <property type="component" value="Unassembled WGS sequence"/>
</dbReference>
<proteinExistence type="predicted"/>
<reference evidence="2 3" key="1">
    <citation type="submission" date="2018-11" db="EMBL/GenBank/DDBJ databases">
        <title>Chryseotalea sanarue gen. nov., sp., nov., a member of the family Cytophagaceae, isolated from a brackish lake in Hamamatsu Japan.</title>
        <authorList>
            <person name="Maejima Y."/>
            <person name="Iino T."/>
            <person name="Muraguchi Y."/>
            <person name="Fukuda K."/>
            <person name="Ohkuma M."/>
            <person name="Moriuchi R."/>
            <person name="Dohra H."/>
            <person name="Kimbara K."/>
            <person name="Shintani M."/>
        </authorList>
    </citation>
    <scope>NUCLEOTIDE SEQUENCE [LARGE SCALE GENOMIC DNA]</scope>
    <source>
        <strain evidence="2 3">Ys</strain>
    </source>
</reference>
<comment type="caution">
    <text evidence="2">The sequence shown here is derived from an EMBL/GenBank/DDBJ whole genome shotgun (WGS) entry which is preliminary data.</text>
</comment>
<dbReference type="GO" id="GO:0009055">
    <property type="term" value="F:electron transfer activity"/>
    <property type="evidence" value="ECO:0007669"/>
    <property type="project" value="TreeGrafter"/>
</dbReference>
<name>A0A401U5M7_9BACT</name>
<protein>
    <submittedName>
        <fullName evidence="2">DUF547 domain-containing protein</fullName>
    </submittedName>
</protein>
<keyword evidence="3" id="KW-1185">Reference proteome</keyword>
<sequence length="242" mass="27704">MLFILFNLSTESWSQTGSPSHAIYDALLKKHVSPEGRVNYKGFIKDSVVLNQYLTIISKNAPNPTTWTKNEQMAYWINAYNAFTIKLVINYYPIASIKDIGSKVQIPFVNTPWDIKFIRIGKEKMDLNNIEHGQLRKNFDDPRIHMALVCASKSCPILLNEAYTADKLNAQLNKQSSAYLADSFRNKITADKGQLSLIFKWYSMDFNKKGASVRSFINNHSKVQLSNKADISYLEYDWGLND</sequence>
<dbReference type="AlphaFoldDB" id="A0A401U5M7"/>
<gene>
    <name evidence="2" type="ORF">SanaruYs_04000</name>
</gene>
<accession>A0A401U5M7</accession>
<dbReference type="PANTHER" id="PTHR34386:SF1">
    <property type="entry name" value="GLUTAREDOXIN-LIKE PROTEIN NRDH"/>
    <property type="match status" value="1"/>
</dbReference>
<dbReference type="PANTHER" id="PTHR34386">
    <property type="entry name" value="GLUTAREDOXIN"/>
    <property type="match status" value="1"/>
</dbReference>
<dbReference type="Pfam" id="PF04784">
    <property type="entry name" value="DUF547"/>
    <property type="match status" value="1"/>
</dbReference>
<evidence type="ECO:0000313" key="3">
    <source>
        <dbReference type="Proteomes" id="UP000288227"/>
    </source>
</evidence>
<dbReference type="GO" id="GO:0045454">
    <property type="term" value="P:cell redox homeostasis"/>
    <property type="evidence" value="ECO:0007669"/>
    <property type="project" value="TreeGrafter"/>
</dbReference>
<dbReference type="EMBL" id="BHXQ01000001">
    <property type="protein sequence ID" value="GCC50185.1"/>
    <property type="molecule type" value="Genomic_DNA"/>
</dbReference>
<dbReference type="InterPro" id="IPR006869">
    <property type="entry name" value="DUF547"/>
</dbReference>
<organism evidence="2 3">
    <name type="scientific">Chryseotalea sanaruensis</name>
    <dbReference type="NCBI Taxonomy" id="2482724"/>
    <lineage>
        <taxon>Bacteria</taxon>
        <taxon>Pseudomonadati</taxon>
        <taxon>Bacteroidota</taxon>
        <taxon>Cytophagia</taxon>
        <taxon>Cytophagales</taxon>
        <taxon>Chryseotaleaceae</taxon>
        <taxon>Chryseotalea</taxon>
    </lineage>
</organism>